<dbReference type="EMBL" id="BJWL01000015">
    <property type="protein sequence ID" value="GFZ02399.1"/>
    <property type="molecule type" value="Genomic_DNA"/>
</dbReference>
<dbReference type="AlphaFoldDB" id="A0A7J0FUL8"/>
<reference evidence="2 3" key="1">
    <citation type="submission" date="2019-07" db="EMBL/GenBank/DDBJ databases">
        <title>De Novo Assembly of kiwifruit Actinidia rufa.</title>
        <authorList>
            <person name="Sugita-Konishi S."/>
            <person name="Sato K."/>
            <person name="Mori E."/>
            <person name="Abe Y."/>
            <person name="Kisaki G."/>
            <person name="Hamano K."/>
            <person name="Suezawa K."/>
            <person name="Otani M."/>
            <person name="Fukuda T."/>
            <person name="Manabe T."/>
            <person name="Gomi K."/>
            <person name="Tabuchi M."/>
            <person name="Akimitsu K."/>
            <person name="Kataoka I."/>
        </authorList>
    </citation>
    <scope>NUCLEOTIDE SEQUENCE [LARGE SCALE GENOMIC DNA]</scope>
    <source>
        <strain evidence="3">cv. Fuchu</strain>
    </source>
</reference>
<gene>
    <name evidence="2" type="ORF">Acr_15g0010070</name>
</gene>
<feature type="region of interest" description="Disordered" evidence="1">
    <location>
        <begin position="28"/>
        <end position="60"/>
    </location>
</feature>
<name>A0A7J0FUL8_9ERIC</name>
<keyword evidence="3" id="KW-1185">Reference proteome</keyword>
<protein>
    <submittedName>
        <fullName evidence="2">Uncharacterized protein</fullName>
    </submittedName>
</protein>
<evidence type="ECO:0000313" key="2">
    <source>
        <dbReference type="EMBL" id="GFZ02399.1"/>
    </source>
</evidence>
<evidence type="ECO:0000313" key="3">
    <source>
        <dbReference type="Proteomes" id="UP000585474"/>
    </source>
</evidence>
<dbReference type="Proteomes" id="UP000585474">
    <property type="component" value="Unassembled WGS sequence"/>
</dbReference>
<sequence>MANDTSTASASASVPETEFKFPEIKRSWGDIADEAPEEASTSDLNLDSLAIDDTKKLHNT</sequence>
<comment type="caution">
    <text evidence="2">The sequence shown here is derived from an EMBL/GenBank/DDBJ whole genome shotgun (WGS) entry which is preliminary data.</text>
</comment>
<proteinExistence type="predicted"/>
<accession>A0A7J0FUL8</accession>
<evidence type="ECO:0000256" key="1">
    <source>
        <dbReference type="SAM" id="MobiDB-lite"/>
    </source>
</evidence>
<organism evidence="2 3">
    <name type="scientific">Actinidia rufa</name>
    <dbReference type="NCBI Taxonomy" id="165716"/>
    <lineage>
        <taxon>Eukaryota</taxon>
        <taxon>Viridiplantae</taxon>
        <taxon>Streptophyta</taxon>
        <taxon>Embryophyta</taxon>
        <taxon>Tracheophyta</taxon>
        <taxon>Spermatophyta</taxon>
        <taxon>Magnoliopsida</taxon>
        <taxon>eudicotyledons</taxon>
        <taxon>Gunneridae</taxon>
        <taxon>Pentapetalae</taxon>
        <taxon>asterids</taxon>
        <taxon>Ericales</taxon>
        <taxon>Actinidiaceae</taxon>
        <taxon>Actinidia</taxon>
    </lineage>
</organism>